<reference evidence="2" key="1">
    <citation type="journal article" date="2023" name="Front. Plant Sci.">
        <title>Chromosomal-level genome assembly of Melastoma candidum provides insights into trichome evolution.</title>
        <authorList>
            <person name="Zhong Y."/>
            <person name="Wu W."/>
            <person name="Sun C."/>
            <person name="Zou P."/>
            <person name="Liu Y."/>
            <person name="Dai S."/>
            <person name="Zhou R."/>
        </authorList>
    </citation>
    <scope>NUCLEOTIDE SEQUENCE [LARGE SCALE GENOMIC DNA]</scope>
</reference>
<evidence type="ECO:0000313" key="1">
    <source>
        <dbReference type="EMBL" id="KAI4388008.1"/>
    </source>
</evidence>
<organism evidence="1 2">
    <name type="scientific">Melastoma candidum</name>
    <dbReference type="NCBI Taxonomy" id="119954"/>
    <lineage>
        <taxon>Eukaryota</taxon>
        <taxon>Viridiplantae</taxon>
        <taxon>Streptophyta</taxon>
        <taxon>Embryophyta</taxon>
        <taxon>Tracheophyta</taxon>
        <taxon>Spermatophyta</taxon>
        <taxon>Magnoliopsida</taxon>
        <taxon>eudicotyledons</taxon>
        <taxon>Gunneridae</taxon>
        <taxon>Pentapetalae</taxon>
        <taxon>rosids</taxon>
        <taxon>malvids</taxon>
        <taxon>Myrtales</taxon>
        <taxon>Melastomataceae</taxon>
        <taxon>Melastomatoideae</taxon>
        <taxon>Melastomateae</taxon>
        <taxon>Melastoma</taxon>
    </lineage>
</organism>
<protein>
    <submittedName>
        <fullName evidence="1">Uncharacterized protein</fullName>
    </submittedName>
</protein>
<proteinExistence type="predicted"/>
<evidence type="ECO:0000313" key="2">
    <source>
        <dbReference type="Proteomes" id="UP001057402"/>
    </source>
</evidence>
<gene>
    <name evidence="1" type="ORF">MLD38_000385</name>
</gene>
<name>A0ACB9SET7_9MYRT</name>
<keyword evidence="2" id="KW-1185">Reference proteome</keyword>
<comment type="caution">
    <text evidence="1">The sequence shown here is derived from an EMBL/GenBank/DDBJ whole genome shotgun (WGS) entry which is preliminary data.</text>
</comment>
<accession>A0ACB9SET7</accession>
<dbReference type="EMBL" id="CM042880">
    <property type="protein sequence ID" value="KAI4388008.1"/>
    <property type="molecule type" value="Genomic_DNA"/>
</dbReference>
<dbReference type="Proteomes" id="UP001057402">
    <property type="component" value="Chromosome 1"/>
</dbReference>
<sequence>MEALHRQPAISVGAPAATTDRLHLVLLALDPPKPGKRATHLRRSRHGDQNPNALRSGRDKVTVATPETRILQGTAHESPKPNPYGRDVEGCISIEKKKSSLLPVALVVCPSLLVSTSVPDAFSADTDIAVTIPDKELLGTSDKSGLKTVSDSKVMFFLFKLLFF</sequence>